<feature type="domain" description="MaoC-like" evidence="1">
    <location>
        <begin position="68"/>
        <end position="166"/>
    </location>
</feature>
<protein>
    <submittedName>
        <fullName evidence="2">MaoC family dehydratase</fullName>
    </submittedName>
</protein>
<dbReference type="InterPro" id="IPR050965">
    <property type="entry name" value="UPF0336/Enoyl-CoA_hydratase"/>
</dbReference>
<evidence type="ECO:0000313" key="2">
    <source>
        <dbReference type="EMBL" id="KAB1189245.1"/>
    </source>
</evidence>
<dbReference type="SUPFAM" id="SSF54637">
    <property type="entry name" value="Thioesterase/thiol ester dehydrase-isomerase"/>
    <property type="match status" value="1"/>
</dbReference>
<reference evidence="2" key="1">
    <citation type="submission" date="2019-09" db="EMBL/GenBank/DDBJ databases">
        <title>Genomic analysis of Haloferax sp. CBA1149.</title>
        <authorList>
            <person name="Roh S.W."/>
        </authorList>
    </citation>
    <scope>NUCLEOTIDE SEQUENCE</scope>
    <source>
        <strain evidence="2">CBA1149</strain>
    </source>
</reference>
<proteinExistence type="predicted"/>
<dbReference type="Gene3D" id="3.10.129.10">
    <property type="entry name" value="Hotdog Thioesterase"/>
    <property type="match status" value="1"/>
</dbReference>
<organism evidence="2">
    <name type="scientific">Haloferax sp. CBA1149</name>
    <dbReference type="NCBI Taxonomy" id="2650753"/>
    <lineage>
        <taxon>Archaea</taxon>
        <taxon>Methanobacteriati</taxon>
        <taxon>Methanobacteriota</taxon>
        <taxon>Stenosarchaea group</taxon>
        <taxon>Halobacteria</taxon>
        <taxon>Halobacteriales</taxon>
        <taxon>Haloferacaceae</taxon>
        <taxon>Haloferax</taxon>
    </lineage>
</organism>
<dbReference type="GO" id="GO:0019171">
    <property type="term" value="F:(3R)-hydroxyacyl-[acyl-carrier-protein] dehydratase activity"/>
    <property type="evidence" value="ECO:0007669"/>
    <property type="project" value="TreeGrafter"/>
</dbReference>
<dbReference type="EMBL" id="VZUS01000001">
    <property type="protein sequence ID" value="KAB1189245.1"/>
    <property type="molecule type" value="Genomic_DNA"/>
</dbReference>
<dbReference type="Pfam" id="PF01575">
    <property type="entry name" value="MaoC_dehydratas"/>
    <property type="match status" value="1"/>
</dbReference>
<gene>
    <name evidence="2" type="ORF">Hfx1149_08915</name>
</gene>
<accession>A0A643K809</accession>
<comment type="caution">
    <text evidence="2">The sequence shown here is derived from an EMBL/GenBank/DDBJ whole genome shotgun (WGS) entry which is preliminary data.</text>
</comment>
<dbReference type="AlphaFoldDB" id="A0A643K809"/>
<sequence>MAEVTRAWTNASTQVLKNITEANQAVLSAFGGGDISGEVTESSDVSIGYSRRGWSLDRDLTCDTEVTVGDTLRFSKVISEANVDAFADATGDTNRLHLDEAFASNSRFGEPIAHGILVLGLISAALARLPGLTIYLSQDIQFIRPATIGQRYTAVIEVVEQLGDKQFRLTTDVVDESGEMIVDGEAVVLVDDLPA</sequence>
<dbReference type="CDD" id="cd03449">
    <property type="entry name" value="R_hydratase"/>
    <property type="match status" value="1"/>
</dbReference>
<name>A0A643K809_9EURY</name>
<dbReference type="InterPro" id="IPR029069">
    <property type="entry name" value="HotDog_dom_sf"/>
</dbReference>
<dbReference type="InterPro" id="IPR002539">
    <property type="entry name" value="MaoC-like_dom"/>
</dbReference>
<evidence type="ECO:0000259" key="1">
    <source>
        <dbReference type="Pfam" id="PF01575"/>
    </source>
</evidence>
<dbReference type="PANTHER" id="PTHR43437:SF3">
    <property type="entry name" value="HYDROXYACYL-THIOESTER DEHYDRATASE TYPE 2, MITOCHONDRIAL"/>
    <property type="match status" value="1"/>
</dbReference>
<dbReference type="PANTHER" id="PTHR43437">
    <property type="entry name" value="HYDROXYACYL-THIOESTER DEHYDRATASE TYPE 2, MITOCHONDRIAL-RELATED"/>
    <property type="match status" value="1"/>
</dbReference>
<dbReference type="GO" id="GO:0006633">
    <property type="term" value="P:fatty acid biosynthetic process"/>
    <property type="evidence" value="ECO:0007669"/>
    <property type="project" value="TreeGrafter"/>
</dbReference>